<evidence type="ECO:0000256" key="1">
    <source>
        <dbReference type="ARBA" id="ARBA00008056"/>
    </source>
</evidence>
<dbReference type="EMBL" id="WJQU01002502">
    <property type="protein sequence ID" value="KAJ6632784.1"/>
    <property type="molecule type" value="Genomic_DNA"/>
</dbReference>
<organism evidence="6 7">
    <name type="scientific">Pseudolycoriella hygida</name>
    <dbReference type="NCBI Taxonomy" id="35572"/>
    <lineage>
        <taxon>Eukaryota</taxon>
        <taxon>Metazoa</taxon>
        <taxon>Ecdysozoa</taxon>
        <taxon>Arthropoda</taxon>
        <taxon>Hexapoda</taxon>
        <taxon>Insecta</taxon>
        <taxon>Pterygota</taxon>
        <taxon>Neoptera</taxon>
        <taxon>Endopterygota</taxon>
        <taxon>Diptera</taxon>
        <taxon>Nematocera</taxon>
        <taxon>Sciaroidea</taxon>
        <taxon>Sciaridae</taxon>
        <taxon>Pseudolycoriella</taxon>
    </lineage>
</organism>
<evidence type="ECO:0000313" key="7">
    <source>
        <dbReference type="Proteomes" id="UP001151699"/>
    </source>
</evidence>
<keyword evidence="7" id="KW-1185">Reference proteome</keyword>
<dbReference type="OrthoDB" id="10248513at2759"/>
<evidence type="ECO:0000313" key="6">
    <source>
        <dbReference type="EMBL" id="KAJ6632784.1"/>
    </source>
</evidence>
<evidence type="ECO:0000256" key="3">
    <source>
        <dbReference type="ARBA" id="ARBA00023002"/>
    </source>
</evidence>
<dbReference type="InterPro" id="IPR044861">
    <property type="entry name" value="IPNS-like_FE2OG_OXY"/>
</dbReference>
<dbReference type="InterPro" id="IPR027443">
    <property type="entry name" value="IPNS-like_sf"/>
</dbReference>
<evidence type="ECO:0000256" key="4">
    <source>
        <dbReference type="ARBA" id="ARBA00023004"/>
    </source>
</evidence>
<name>A0A9Q0MKG3_9DIPT</name>
<dbReference type="Gene3D" id="2.60.120.330">
    <property type="entry name" value="B-lactam Antibiotic, Isopenicillin N Synthase, Chain"/>
    <property type="match status" value="1"/>
</dbReference>
<dbReference type="Proteomes" id="UP001151699">
    <property type="component" value="Unassembled WGS sequence"/>
</dbReference>
<feature type="domain" description="Isopenicillin N synthase-like Fe(2+) 2OG dioxygenase" evidence="5">
    <location>
        <begin position="224"/>
        <end position="315"/>
    </location>
</feature>
<protein>
    <submittedName>
        <fullName evidence="6">Mugineic-acid 3-dioxygenase</fullName>
    </submittedName>
</protein>
<keyword evidence="2" id="KW-0479">Metal-binding</keyword>
<accession>A0A9Q0MKG3</accession>
<dbReference type="PANTHER" id="PTHR10209:SF874">
    <property type="entry name" value="2-OXOGLUTARATE (2OG) AND FE(II)-DEPENDENT OXYGENASE SUPERFAMILY PROTEIN"/>
    <property type="match status" value="1"/>
</dbReference>
<dbReference type="SUPFAM" id="SSF51197">
    <property type="entry name" value="Clavaminate synthase-like"/>
    <property type="match status" value="1"/>
</dbReference>
<keyword evidence="4" id="KW-0408">Iron</keyword>
<sequence length="364" mass="41060">MTIASNICAASNENRDDATDIPIIDVQEYMNNGKGAKEQCRKVADSLHQHGILIVKDTRASEEDNSTFLNMMERYFEQTDFTTDARPNLSYQVGVTPELIERPRNHCQRVAKLDLAHQPVTLCPPELDKKSRFFWRIGQRPESTKFKELNADPVIPKGFPEWSQVMDMWGNKMLATLHEIAGMAAEGFGLEKDTFHKAMKSGPHLLAPTGSNFNQYGKLGTVLAGYHYDLNFLTIHGKCRFPGLYIWLRDGRKMLVRVPDGCLLVQAGKQIEYLTGGYIRAGFHEVVVTPETLKTIEKRASKNESLWRVSSTLFAHIASDCVLQPLEAFVTPKAKEMYPPILTGDQVLQELNQIQLGTGYTLNR</sequence>
<dbReference type="GO" id="GO:0046872">
    <property type="term" value="F:metal ion binding"/>
    <property type="evidence" value="ECO:0007669"/>
    <property type="project" value="UniProtKB-KW"/>
</dbReference>
<gene>
    <name evidence="6" type="primary">IDS2</name>
    <name evidence="6" type="ORF">Bhyg_17157</name>
</gene>
<reference evidence="6" key="1">
    <citation type="submission" date="2022-07" db="EMBL/GenBank/DDBJ databases">
        <authorList>
            <person name="Trinca V."/>
            <person name="Uliana J.V.C."/>
            <person name="Torres T.T."/>
            <person name="Ward R.J."/>
            <person name="Monesi N."/>
        </authorList>
    </citation>
    <scope>NUCLEOTIDE SEQUENCE</scope>
    <source>
        <strain evidence="6">HSMRA1968</strain>
        <tissue evidence="6">Whole embryos</tissue>
    </source>
</reference>
<keyword evidence="3" id="KW-0560">Oxidoreductase</keyword>
<proteinExistence type="inferred from homology"/>
<comment type="similarity">
    <text evidence="1">Belongs to the iron/ascorbate-dependent oxidoreductase family.</text>
</comment>
<evidence type="ECO:0000259" key="5">
    <source>
        <dbReference type="Pfam" id="PF03171"/>
    </source>
</evidence>
<evidence type="ECO:0000256" key="2">
    <source>
        <dbReference type="ARBA" id="ARBA00022723"/>
    </source>
</evidence>
<dbReference type="GO" id="GO:0016491">
    <property type="term" value="F:oxidoreductase activity"/>
    <property type="evidence" value="ECO:0007669"/>
    <property type="project" value="UniProtKB-KW"/>
</dbReference>
<dbReference type="PANTHER" id="PTHR10209">
    <property type="entry name" value="OXIDOREDUCTASE, 2OG-FE II OXYGENASE FAMILY PROTEIN"/>
    <property type="match status" value="1"/>
</dbReference>
<dbReference type="AlphaFoldDB" id="A0A9Q0MKG3"/>
<dbReference type="Pfam" id="PF03171">
    <property type="entry name" value="2OG-FeII_Oxy"/>
    <property type="match status" value="1"/>
</dbReference>
<comment type="caution">
    <text evidence="6">The sequence shown here is derived from an EMBL/GenBank/DDBJ whole genome shotgun (WGS) entry which is preliminary data.</text>
</comment>